<gene>
    <name evidence="1" type="ORF">S12H4_23841</name>
</gene>
<dbReference type="AlphaFoldDB" id="X1SZZ7"/>
<comment type="caution">
    <text evidence="1">The sequence shown here is derived from an EMBL/GenBank/DDBJ whole genome shotgun (WGS) entry which is preliminary data.</text>
</comment>
<feature type="non-terminal residue" evidence="1">
    <location>
        <position position="1"/>
    </location>
</feature>
<organism evidence="1">
    <name type="scientific">marine sediment metagenome</name>
    <dbReference type="NCBI Taxonomy" id="412755"/>
    <lineage>
        <taxon>unclassified sequences</taxon>
        <taxon>metagenomes</taxon>
        <taxon>ecological metagenomes</taxon>
    </lineage>
</organism>
<name>X1SZZ7_9ZZZZ</name>
<accession>X1SZZ7</accession>
<protein>
    <submittedName>
        <fullName evidence="1">Uncharacterized protein</fullName>
    </submittedName>
</protein>
<proteinExistence type="predicted"/>
<dbReference type="EMBL" id="BARW01012758">
    <property type="protein sequence ID" value="GAI73399.1"/>
    <property type="molecule type" value="Genomic_DNA"/>
</dbReference>
<reference evidence="1" key="1">
    <citation type="journal article" date="2014" name="Front. Microbiol.">
        <title>High frequency of phylogenetically diverse reductive dehalogenase-homologous genes in deep subseafloor sedimentary metagenomes.</title>
        <authorList>
            <person name="Kawai M."/>
            <person name="Futagami T."/>
            <person name="Toyoda A."/>
            <person name="Takaki Y."/>
            <person name="Nishi S."/>
            <person name="Hori S."/>
            <person name="Arai W."/>
            <person name="Tsubouchi T."/>
            <person name="Morono Y."/>
            <person name="Uchiyama I."/>
            <person name="Ito T."/>
            <person name="Fujiyama A."/>
            <person name="Inagaki F."/>
            <person name="Takami H."/>
        </authorList>
    </citation>
    <scope>NUCLEOTIDE SEQUENCE</scope>
    <source>
        <strain evidence="1">Expedition CK06-06</strain>
    </source>
</reference>
<sequence>CSLEGVMEQGGWKGSDTLMKFYVGLKESKMDFEFLDIPREKEETWREWLIHRGFVFPSYVGSLSALMCSTVQSAGSTPRSFHDSLRVFSICFEYL</sequence>
<evidence type="ECO:0000313" key="1">
    <source>
        <dbReference type="EMBL" id="GAI73399.1"/>
    </source>
</evidence>